<organism evidence="2 3">
    <name type="scientific">Alteromonas aquimaris</name>
    <dbReference type="NCBI Taxonomy" id="2998417"/>
    <lineage>
        <taxon>Bacteria</taxon>
        <taxon>Pseudomonadati</taxon>
        <taxon>Pseudomonadota</taxon>
        <taxon>Gammaproteobacteria</taxon>
        <taxon>Alteromonadales</taxon>
        <taxon>Alteromonadaceae</taxon>
        <taxon>Alteromonas/Salinimonas group</taxon>
        <taxon>Alteromonas</taxon>
    </lineage>
</organism>
<dbReference type="Gene3D" id="3.40.50.300">
    <property type="entry name" value="P-loop containing nucleotide triphosphate hydrolases"/>
    <property type="match status" value="1"/>
</dbReference>
<evidence type="ECO:0000259" key="1">
    <source>
        <dbReference type="SMART" id="SM00382"/>
    </source>
</evidence>
<dbReference type="RefSeq" id="WP_265618116.1">
    <property type="nucleotide sequence ID" value="NZ_JAPFRD010000011.1"/>
</dbReference>
<feature type="domain" description="AAA+ ATPase" evidence="1">
    <location>
        <begin position="181"/>
        <end position="365"/>
    </location>
</feature>
<proteinExistence type="predicted"/>
<dbReference type="EMBL" id="JAPFRD010000011">
    <property type="protein sequence ID" value="MCW8109362.1"/>
    <property type="molecule type" value="Genomic_DNA"/>
</dbReference>
<name>A0ABT3P9A6_9ALTE</name>
<dbReference type="Proteomes" id="UP001142810">
    <property type="component" value="Unassembled WGS sequence"/>
</dbReference>
<dbReference type="SMART" id="SM00382">
    <property type="entry name" value="AAA"/>
    <property type="match status" value="1"/>
</dbReference>
<protein>
    <submittedName>
        <fullName evidence="2">AAA family ATPase</fullName>
    </submittedName>
</protein>
<sequence length="446" mass="50098">MSSVQIDHNEPEPTNVSELNLFSASQTDAAPPSTALGGITKPVNLSNLGIGRPLLLDLLLKHILQQQVATLESLVATLCIPGKLILELLAEAKQMMWVENRASTAQARFSLSGSGRQCAEHLLLQSGYIGPVPVPLSQYTQVVQAQSHQNIRVTQAFMQERLAGESFESDALQAMGMALNSNKPVLLYGLPGSGKSYLCRQLIKVFDDEVMQPYAVEVNNQIIQLYDPQVHQLVLHPTETLQDTRYQLIKRPLVITGGELTLDMLEVSYDNIRHLYKAPLQMKANNGILLLDDLGRQQVSPAALFNRWIIPLEERKDFLTLSSGAHFEVPFELVMLFSTNLNPAELVDDAFLRRLGYKIQMQPLSQQQYQQLWQRVSGEYGLRCATDEFDYLVTTYHAARSIPFLPCYPRDLLGIVRDAVRYNSLPHVVTTDLLDNAWRHYFVNAV</sequence>
<accession>A0ABT3P9A6</accession>
<dbReference type="InterPro" id="IPR003593">
    <property type="entry name" value="AAA+_ATPase"/>
</dbReference>
<gene>
    <name evidence="2" type="ORF">OPS25_12705</name>
</gene>
<dbReference type="SUPFAM" id="SSF52540">
    <property type="entry name" value="P-loop containing nucleoside triphosphate hydrolases"/>
    <property type="match status" value="1"/>
</dbReference>
<comment type="caution">
    <text evidence="2">The sequence shown here is derived from an EMBL/GenBank/DDBJ whole genome shotgun (WGS) entry which is preliminary data.</text>
</comment>
<keyword evidence="3" id="KW-1185">Reference proteome</keyword>
<reference evidence="2" key="1">
    <citation type="submission" date="2022-11" db="EMBL/GenBank/DDBJ databases">
        <title>Alteromonas sp. nov., isolated from sea water of the Qingdao.</title>
        <authorList>
            <person name="Wang Q."/>
        </authorList>
    </citation>
    <scope>NUCLEOTIDE SEQUENCE</scope>
    <source>
        <strain evidence="2">ASW11-7</strain>
    </source>
</reference>
<evidence type="ECO:0000313" key="2">
    <source>
        <dbReference type="EMBL" id="MCW8109362.1"/>
    </source>
</evidence>
<dbReference type="InterPro" id="IPR027417">
    <property type="entry name" value="P-loop_NTPase"/>
</dbReference>
<evidence type="ECO:0000313" key="3">
    <source>
        <dbReference type="Proteomes" id="UP001142810"/>
    </source>
</evidence>